<reference evidence="1" key="1">
    <citation type="submission" date="2020-03" db="EMBL/GenBank/DDBJ databases">
        <title>The deep terrestrial virosphere.</title>
        <authorList>
            <person name="Holmfeldt K."/>
            <person name="Nilsson E."/>
            <person name="Simone D."/>
            <person name="Lopez-Fernandez M."/>
            <person name="Wu X."/>
            <person name="de Brujin I."/>
            <person name="Lundin D."/>
            <person name="Andersson A."/>
            <person name="Bertilsson S."/>
            <person name="Dopson M."/>
        </authorList>
    </citation>
    <scope>NUCLEOTIDE SEQUENCE</scope>
    <source>
        <strain evidence="1">MM415B01181</strain>
    </source>
</reference>
<name>A0A6M3IRR3_9ZZZZ</name>
<proteinExistence type="predicted"/>
<accession>A0A6M3IRR3</accession>
<protein>
    <submittedName>
        <fullName evidence="1">Uncharacterized protein</fullName>
    </submittedName>
</protein>
<dbReference type="EMBL" id="MT141397">
    <property type="protein sequence ID" value="QJA60143.1"/>
    <property type="molecule type" value="Genomic_DNA"/>
</dbReference>
<gene>
    <name evidence="1" type="ORF">MM415B01181_0016</name>
</gene>
<organism evidence="1">
    <name type="scientific">viral metagenome</name>
    <dbReference type="NCBI Taxonomy" id="1070528"/>
    <lineage>
        <taxon>unclassified sequences</taxon>
        <taxon>metagenomes</taxon>
        <taxon>organismal metagenomes</taxon>
    </lineage>
</organism>
<evidence type="ECO:0000313" key="1">
    <source>
        <dbReference type="EMBL" id="QJA60143.1"/>
    </source>
</evidence>
<dbReference type="AlphaFoldDB" id="A0A6M3IRR3"/>
<sequence>MNGYYGTQGPAEWAQQKQGQQYNTLQNMINMLMRVKMMKHEEGLRREETEREEQWKQDVMRPYYEARTSEMRQPKQRTQYEIQQEAILSDPNIPPEEKNYFLQRGELPKPKKPLPKTVDPGFDAFLSQRHGPKWRETMLREDFDDWRDFYQGKQTDKKPTDREERWKLIDLMVTKKQLTPEEANQLKVGISLSKQVDYSGPQGETGRNRNETRVAGIINSIDDKYAPSKAKNVRNMMDDLYGGIPDARPEVGGIFLDMPQDYNVALLNKVDGVATPKDLDTIKKYDDWFKYFQLVSNPDSAKANGMIYAPTFKDWLRLRVKNIDRVYMKKWYDIYR</sequence>